<comment type="caution">
    <text evidence="2">The sequence shown here is derived from an EMBL/GenBank/DDBJ whole genome shotgun (WGS) entry which is preliminary data.</text>
</comment>
<sequence length="244" mass="27915">MHIEKNALEAILNTLLMNDKSKDTTKARQDLKILGIRSGLWLGQTKNKKCSKPQAAYSFTPENRKKFCQFIKGVKLLDGFGSNFKHKVTDNDTNITGLKSHDYHIMMQCLLPYGLQQYLTDEVAKPIIELCSFFKQICFATLMEDDMLKAQSKMVDILCNLELIYPPAFFDITIHLVIHLPLKALEGGPIRPRLMFPFERYMKKLKGYVRNKAKPKGSIAEGYVAEEALTFQFLIIFGMLPTKI</sequence>
<accession>A0ABQ5B1I9</accession>
<reference evidence="2" key="1">
    <citation type="journal article" date="2022" name="Int. J. Mol. Sci.">
        <title>Draft Genome of Tanacetum Coccineum: Genomic Comparison of Closely Related Tanacetum-Family Plants.</title>
        <authorList>
            <person name="Yamashiro T."/>
            <person name="Shiraishi A."/>
            <person name="Nakayama K."/>
            <person name="Satake H."/>
        </authorList>
    </citation>
    <scope>NUCLEOTIDE SEQUENCE</scope>
</reference>
<feature type="domain" description="DUF4218" evidence="1">
    <location>
        <begin position="140"/>
        <end position="232"/>
    </location>
</feature>
<dbReference type="EMBL" id="BQNB010012857">
    <property type="protein sequence ID" value="GJT08781.1"/>
    <property type="molecule type" value="Genomic_DNA"/>
</dbReference>
<gene>
    <name evidence="2" type="ORF">Tco_0843243</name>
</gene>
<dbReference type="Pfam" id="PF13960">
    <property type="entry name" value="DUF4218"/>
    <property type="match status" value="1"/>
</dbReference>
<proteinExistence type="predicted"/>
<dbReference type="InterPro" id="IPR025452">
    <property type="entry name" value="DUF4218"/>
</dbReference>
<evidence type="ECO:0000313" key="3">
    <source>
        <dbReference type="Proteomes" id="UP001151760"/>
    </source>
</evidence>
<dbReference type="PANTHER" id="PTHR48258:SF14">
    <property type="entry name" value="OS02G0583300 PROTEIN"/>
    <property type="match status" value="1"/>
</dbReference>
<evidence type="ECO:0000259" key="1">
    <source>
        <dbReference type="Pfam" id="PF13960"/>
    </source>
</evidence>
<protein>
    <recommendedName>
        <fullName evidence="1">DUF4218 domain-containing protein</fullName>
    </recommendedName>
</protein>
<dbReference type="PANTHER" id="PTHR48258">
    <property type="entry name" value="DUF4218 DOMAIN-CONTAINING PROTEIN-RELATED"/>
    <property type="match status" value="1"/>
</dbReference>
<keyword evidence="3" id="KW-1185">Reference proteome</keyword>
<reference evidence="2" key="2">
    <citation type="submission" date="2022-01" db="EMBL/GenBank/DDBJ databases">
        <authorList>
            <person name="Yamashiro T."/>
            <person name="Shiraishi A."/>
            <person name="Satake H."/>
            <person name="Nakayama K."/>
        </authorList>
    </citation>
    <scope>NUCLEOTIDE SEQUENCE</scope>
</reference>
<dbReference type="Proteomes" id="UP001151760">
    <property type="component" value="Unassembled WGS sequence"/>
</dbReference>
<organism evidence="2 3">
    <name type="scientific">Tanacetum coccineum</name>
    <dbReference type="NCBI Taxonomy" id="301880"/>
    <lineage>
        <taxon>Eukaryota</taxon>
        <taxon>Viridiplantae</taxon>
        <taxon>Streptophyta</taxon>
        <taxon>Embryophyta</taxon>
        <taxon>Tracheophyta</taxon>
        <taxon>Spermatophyta</taxon>
        <taxon>Magnoliopsida</taxon>
        <taxon>eudicotyledons</taxon>
        <taxon>Gunneridae</taxon>
        <taxon>Pentapetalae</taxon>
        <taxon>asterids</taxon>
        <taxon>campanulids</taxon>
        <taxon>Asterales</taxon>
        <taxon>Asteraceae</taxon>
        <taxon>Asteroideae</taxon>
        <taxon>Anthemideae</taxon>
        <taxon>Anthemidinae</taxon>
        <taxon>Tanacetum</taxon>
    </lineage>
</organism>
<evidence type="ECO:0000313" key="2">
    <source>
        <dbReference type="EMBL" id="GJT08781.1"/>
    </source>
</evidence>
<name>A0ABQ5B1I9_9ASTR</name>